<dbReference type="Gene3D" id="3.50.50.60">
    <property type="entry name" value="FAD/NAD(P)-binding domain"/>
    <property type="match status" value="2"/>
</dbReference>
<dbReference type="Gene3D" id="3.30.410.40">
    <property type="match status" value="2"/>
</dbReference>
<protein>
    <submittedName>
        <fullName evidence="7">Uncharacterized protein</fullName>
    </submittedName>
</protein>
<evidence type="ECO:0000313" key="7">
    <source>
        <dbReference type="EMBL" id="NJR80599.1"/>
    </source>
</evidence>
<dbReference type="Proteomes" id="UP000732399">
    <property type="component" value="Unassembled WGS sequence"/>
</dbReference>
<dbReference type="InterPro" id="IPR036188">
    <property type="entry name" value="FAD/NAD-bd_sf"/>
</dbReference>
<proteinExistence type="inferred from homology"/>
<keyword evidence="3" id="KW-0285">Flavoprotein</keyword>
<comment type="cofactor">
    <cofactor evidence="1">
        <name>FAD</name>
        <dbReference type="ChEBI" id="CHEBI:57692"/>
    </cofactor>
</comment>
<dbReference type="InterPro" id="IPR000172">
    <property type="entry name" value="GMC_OxRdtase_N"/>
</dbReference>
<evidence type="ECO:0000259" key="6">
    <source>
        <dbReference type="Pfam" id="PF05199"/>
    </source>
</evidence>
<evidence type="ECO:0000256" key="2">
    <source>
        <dbReference type="ARBA" id="ARBA00010790"/>
    </source>
</evidence>
<keyword evidence="8" id="KW-1185">Reference proteome</keyword>
<accession>A0ABX1CRR8</accession>
<dbReference type="PANTHER" id="PTHR11552:SF147">
    <property type="entry name" value="CHOLINE DEHYDROGENASE, MITOCHONDRIAL"/>
    <property type="match status" value="1"/>
</dbReference>
<evidence type="ECO:0000256" key="4">
    <source>
        <dbReference type="ARBA" id="ARBA00022827"/>
    </source>
</evidence>
<evidence type="ECO:0000313" key="8">
    <source>
        <dbReference type="Proteomes" id="UP000732399"/>
    </source>
</evidence>
<dbReference type="EMBL" id="JAAVJH010000023">
    <property type="protein sequence ID" value="NJR80599.1"/>
    <property type="molecule type" value="Genomic_DNA"/>
</dbReference>
<feature type="domain" description="Glucose-methanol-choline oxidoreductase N-terminal" evidence="5">
    <location>
        <begin position="11"/>
        <end position="304"/>
    </location>
</feature>
<keyword evidence="4" id="KW-0274">FAD</keyword>
<dbReference type="InterPro" id="IPR007867">
    <property type="entry name" value="GMC_OxRtase_C"/>
</dbReference>
<dbReference type="RefSeq" id="WP_168136149.1">
    <property type="nucleotide sequence ID" value="NZ_JAAVJH010000023.1"/>
</dbReference>
<organism evidence="7 8">
    <name type="scientific">Sphingomonas corticis</name>
    <dbReference type="NCBI Taxonomy" id="2722791"/>
    <lineage>
        <taxon>Bacteria</taxon>
        <taxon>Pseudomonadati</taxon>
        <taxon>Pseudomonadota</taxon>
        <taxon>Alphaproteobacteria</taxon>
        <taxon>Sphingomonadales</taxon>
        <taxon>Sphingomonadaceae</taxon>
        <taxon>Sphingomonas</taxon>
    </lineage>
</organism>
<evidence type="ECO:0000259" key="5">
    <source>
        <dbReference type="Pfam" id="PF00732"/>
    </source>
</evidence>
<comment type="similarity">
    <text evidence="2">Belongs to the GMC oxidoreductase family.</text>
</comment>
<dbReference type="PIRSF" id="PIRSF000137">
    <property type="entry name" value="Alcohol_oxidase"/>
    <property type="match status" value="1"/>
</dbReference>
<sequence length="567" mass="60241">MNAPSSSPRHDYVVLGGGTAGCVLAARLSERASDRVLLIEAGMDTPPGSVPADILDVYPLSYANPAYRWALKGHARLASDSPERPLYHARVMGGGSSIMGMIMLRGTPTDYDGWADAGAAGWAWEDVLPWFRSLENDLDFDGPMHGSSGPTEIRRHDPARWPPVPKAVAEHLGSRGVPFVADMNADFRDGLGSLPIAGTTRRRATAATAYLTPEVRSRPNLEIVSGSTAEALLWEDGRVVGARVATPAGPREFRAREVIVSMGALLTPHFLLGQGIGDPDSLRDWGIAVRAPLRGVGRNLQNHAALTLAMHIKRAGVQRRPERNHNNAMLRFSSGEPGCGPCDMALGIGSRASWHSIAARVAHLSPIVMAPASRGRVSLRPSGTTDAPPLVEYNLLGDARDERRLSASVGLVAELADMLQSRSLVGRPVPMSRVANAARFAQRTVSNRIATAVLGFVMDAAPRVGEAMVGALGEQGMSWNDLVADPAARDAFVRSNLTPLAHHAGTCRMGSAEDRDAVVDSSGRVHGVPGLRVADASIMPTVPRGNTNLPVLMVAEKLADAIRRASA</sequence>
<comment type="caution">
    <text evidence="7">The sequence shown here is derived from an EMBL/GenBank/DDBJ whole genome shotgun (WGS) entry which is preliminary data.</text>
</comment>
<dbReference type="SUPFAM" id="SSF54373">
    <property type="entry name" value="FAD-linked reductases, C-terminal domain"/>
    <property type="match status" value="1"/>
</dbReference>
<feature type="domain" description="Glucose-methanol-choline oxidoreductase C-terminal" evidence="6">
    <location>
        <begin position="371"/>
        <end position="555"/>
    </location>
</feature>
<gene>
    <name evidence="7" type="ORF">HBH26_18650</name>
</gene>
<evidence type="ECO:0000256" key="3">
    <source>
        <dbReference type="ARBA" id="ARBA00022630"/>
    </source>
</evidence>
<dbReference type="PANTHER" id="PTHR11552">
    <property type="entry name" value="GLUCOSE-METHANOL-CHOLINE GMC OXIDOREDUCTASE"/>
    <property type="match status" value="1"/>
</dbReference>
<dbReference type="SUPFAM" id="SSF51905">
    <property type="entry name" value="FAD/NAD(P)-binding domain"/>
    <property type="match status" value="1"/>
</dbReference>
<name>A0ABX1CRR8_9SPHN</name>
<evidence type="ECO:0000256" key="1">
    <source>
        <dbReference type="ARBA" id="ARBA00001974"/>
    </source>
</evidence>
<dbReference type="InterPro" id="IPR012132">
    <property type="entry name" value="GMC_OxRdtase"/>
</dbReference>
<dbReference type="Pfam" id="PF05199">
    <property type="entry name" value="GMC_oxred_C"/>
    <property type="match status" value="1"/>
</dbReference>
<reference evidence="7 8" key="1">
    <citation type="submission" date="2020-03" db="EMBL/GenBank/DDBJ databases">
        <authorList>
            <person name="Wang L."/>
            <person name="He N."/>
            <person name="Li Y."/>
            <person name="Fang Y."/>
            <person name="Zhang F."/>
        </authorList>
    </citation>
    <scope>NUCLEOTIDE SEQUENCE [LARGE SCALE GENOMIC DNA]</scope>
    <source>
        <strain evidence="7 8">36D10-4-7</strain>
    </source>
</reference>
<dbReference type="Pfam" id="PF00732">
    <property type="entry name" value="GMC_oxred_N"/>
    <property type="match status" value="1"/>
</dbReference>